<dbReference type="InterPro" id="IPR050232">
    <property type="entry name" value="FBL13/AtMIF1-like"/>
</dbReference>
<keyword evidence="1" id="KW-0472">Membrane</keyword>
<feature type="transmembrane region" description="Helical" evidence="1">
    <location>
        <begin position="144"/>
        <end position="167"/>
    </location>
</feature>
<evidence type="ECO:0000313" key="3">
    <source>
        <dbReference type="EMBL" id="KAF7140631.1"/>
    </source>
</evidence>
<evidence type="ECO:0000256" key="1">
    <source>
        <dbReference type="SAM" id="Phobius"/>
    </source>
</evidence>
<dbReference type="EMBL" id="WJXA01000006">
    <property type="protein sequence ID" value="KAF7140631.1"/>
    <property type="molecule type" value="Genomic_DNA"/>
</dbReference>
<proteinExistence type="predicted"/>
<keyword evidence="1" id="KW-0812">Transmembrane</keyword>
<dbReference type="InterPro" id="IPR036047">
    <property type="entry name" value="F-box-like_dom_sf"/>
</dbReference>
<dbReference type="PANTHER" id="PTHR31900">
    <property type="entry name" value="F-BOX/RNI SUPERFAMILY PROTEIN-RELATED"/>
    <property type="match status" value="1"/>
</dbReference>
<sequence>MEAGTLKRPRILKKTHKNLEEKCDPLTSLPEPLLHHILSYLTMKDRIRTSVLAKRRRYMWLYVPCLKFSPMKISRSKEVAFINQSLLLHKGPSIQKFSLTFLQPDAETHHVDSWIYFAKTRNVNELNLDFNDIRHVHRYRLPHFLFSMTSLTVLSLVRYLSTFVYMYCGSTMKTLKIHESDQGSSDSLLSIGGHYIASFELVTTMSRKYYLIHGMRPLERSSFGCDKVNYGQYETGKENTVFKILDSVRHAKLLRLCSRYIQLKLQALCRNKEQRLNCLLFNATCLEIKTGLTKGELPGISCMLGHSPNIKTLIISIEKIHAKNLNNNSEGGEYWKLQEPIFVDLLCNLKDLKIYNLMKNFESKEMSTSEDFIAHLQNDMIFLRFLLKTSKVMERMTITTFKNVKFGRHSESKKFKLLFQLTQELLAFPQSFSSRSNIIQLKL</sequence>
<feature type="domain" description="F-box" evidence="2">
    <location>
        <begin position="23"/>
        <end position="57"/>
    </location>
</feature>
<reference evidence="3" key="1">
    <citation type="submission" date="2019-11" db="EMBL/GenBank/DDBJ databases">
        <authorList>
            <person name="Liu Y."/>
            <person name="Hou J."/>
            <person name="Li T.-Q."/>
            <person name="Guan C.-H."/>
            <person name="Wu X."/>
            <person name="Wu H.-Z."/>
            <person name="Ling F."/>
            <person name="Zhang R."/>
            <person name="Shi X.-G."/>
            <person name="Ren J.-P."/>
            <person name="Chen E.-F."/>
            <person name="Sun J.-M."/>
        </authorList>
    </citation>
    <scope>NUCLEOTIDE SEQUENCE</scope>
    <source>
        <strain evidence="3">Adult_tree_wgs_1</strain>
        <tissue evidence="3">Leaves</tissue>
    </source>
</reference>
<dbReference type="OrthoDB" id="594804at2759"/>
<evidence type="ECO:0000259" key="2">
    <source>
        <dbReference type="PROSITE" id="PS50181"/>
    </source>
</evidence>
<dbReference type="SUPFAM" id="SSF81383">
    <property type="entry name" value="F-box domain"/>
    <property type="match status" value="1"/>
</dbReference>
<dbReference type="Pfam" id="PF00646">
    <property type="entry name" value="F-box"/>
    <property type="match status" value="1"/>
</dbReference>
<gene>
    <name evidence="3" type="ORF">RHSIM_Rhsim06G0151300</name>
</gene>
<keyword evidence="4" id="KW-1185">Reference proteome</keyword>
<dbReference type="AlphaFoldDB" id="A0A834GTD2"/>
<keyword evidence="1" id="KW-1133">Transmembrane helix</keyword>
<dbReference type="PANTHER" id="PTHR31900:SF34">
    <property type="entry name" value="EMB|CAB62440.1-RELATED"/>
    <property type="match status" value="1"/>
</dbReference>
<accession>A0A834GTD2</accession>
<dbReference type="PROSITE" id="PS50181">
    <property type="entry name" value="FBOX"/>
    <property type="match status" value="1"/>
</dbReference>
<dbReference type="Proteomes" id="UP000626092">
    <property type="component" value="Unassembled WGS sequence"/>
</dbReference>
<protein>
    <recommendedName>
        <fullName evidence="2">F-box domain-containing protein</fullName>
    </recommendedName>
</protein>
<name>A0A834GTD2_RHOSS</name>
<comment type="caution">
    <text evidence="3">The sequence shown here is derived from an EMBL/GenBank/DDBJ whole genome shotgun (WGS) entry which is preliminary data.</text>
</comment>
<dbReference type="InterPro" id="IPR001810">
    <property type="entry name" value="F-box_dom"/>
</dbReference>
<organism evidence="3 4">
    <name type="scientific">Rhododendron simsii</name>
    <name type="common">Sims's rhododendron</name>
    <dbReference type="NCBI Taxonomy" id="118357"/>
    <lineage>
        <taxon>Eukaryota</taxon>
        <taxon>Viridiplantae</taxon>
        <taxon>Streptophyta</taxon>
        <taxon>Embryophyta</taxon>
        <taxon>Tracheophyta</taxon>
        <taxon>Spermatophyta</taxon>
        <taxon>Magnoliopsida</taxon>
        <taxon>eudicotyledons</taxon>
        <taxon>Gunneridae</taxon>
        <taxon>Pentapetalae</taxon>
        <taxon>asterids</taxon>
        <taxon>Ericales</taxon>
        <taxon>Ericaceae</taxon>
        <taxon>Ericoideae</taxon>
        <taxon>Rhodoreae</taxon>
        <taxon>Rhododendron</taxon>
    </lineage>
</organism>
<evidence type="ECO:0000313" key="4">
    <source>
        <dbReference type="Proteomes" id="UP000626092"/>
    </source>
</evidence>